<feature type="transmembrane region" description="Helical" evidence="1">
    <location>
        <begin position="85"/>
        <end position="108"/>
    </location>
</feature>
<keyword evidence="1" id="KW-0472">Membrane</keyword>
<feature type="transmembrane region" description="Helical" evidence="1">
    <location>
        <begin position="9"/>
        <end position="32"/>
    </location>
</feature>
<keyword evidence="1" id="KW-0812">Transmembrane</keyword>
<dbReference type="RefSeq" id="WP_345572263.1">
    <property type="nucleotide sequence ID" value="NZ_BAABDQ010000029.1"/>
</dbReference>
<keyword evidence="1" id="KW-1133">Transmembrane helix</keyword>
<evidence type="ECO:0000313" key="2">
    <source>
        <dbReference type="EMBL" id="GAA3594192.1"/>
    </source>
</evidence>
<sequence length="137" mass="14526">MSYEEKRAWVYAVVAVVVPVIYAVAVLGRLTGADVAQIPYARPLLLAAGTGIAANMLVTMLIGAPKDARRGDERDAGIFRHATRAGYFVLAAGAGGAFLLTLAGVAHFWIANALYLAFVLDALVTSTVKIVAYRRGF</sequence>
<feature type="transmembrane region" description="Helical" evidence="1">
    <location>
        <begin position="114"/>
        <end position="132"/>
    </location>
</feature>
<comment type="caution">
    <text evidence="2">The sequence shown here is derived from an EMBL/GenBank/DDBJ whole genome shotgun (WGS) entry which is preliminary data.</text>
</comment>
<gene>
    <name evidence="2" type="ORF">GCM10022419_091630</name>
</gene>
<proteinExistence type="predicted"/>
<organism evidence="2 3">
    <name type="scientific">Nonomuraea rosea</name>
    <dbReference type="NCBI Taxonomy" id="638574"/>
    <lineage>
        <taxon>Bacteria</taxon>
        <taxon>Bacillati</taxon>
        <taxon>Actinomycetota</taxon>
        <taxon>Actinomycetes</taxon>
        <taxon>Streptosporangiales</taxon>
        <taxon>Streptosporangiaceae</taxon>
        <taxon>Nonomuraea</taxon>
    </lineage>
</organism>
<accession>A0ABP6YYD2</accession>
<name>A0ABP6YYD2_9ACTN</name>
<evidence type="ECO:0008006" key="4">
    <source>
        <dbReference type="Google" id="ProtNLM"/>
    </source>
</evidence>
<dbReference type="EMBL" id="BAABDQ010000029">
    <property type="protein sequence ID" value="GAA3594192.1"/>
    <property type="molecule type" value="Genomic_DNA"/>
</dbReference>
<evidence type="ECO:0000313" key="3">
    <source>
        <dbReference type="Proteomes" id="UP001500630"/>
    </source>
</evidence>
<keyword evidence="3" id="KW-1185">Reference proteome</keyword>
<protein>
    <recommendedName>
        <fullName evidence="4">PH domain-containing protein</fullName>
    </recommendedName>
</protein>
<reference evidence="3" key="1">
    <citation type="journal article" date="2019" name="Int. J. Syst. Evol. Microbiol.">
        <title>The Global Catalogue of Microorganisms (GCM) 10K type strain sequencing project: providing services to taxonomists for standard genome sequencing and annotation.</title>
        <authorList>
            <consortium name="The Broad Institute Genomics Platform"/>
            <consortium name="The Broad Institute Genome Sequencing Center for Infectious Disease"/>
            <person name="Wu L."/>
            <person name="Ma J."/>
        </authorList>
    </citation>
    <scope>NUCLEOTIDE SEQUENCE [LARGE SCALE GENOMIC DNA]</scope>
    <source>
        <strain evidence="3">JCM 17326</strain>
    </source>
</reference>
<dbReference type="Proteomes" id="UP001500630">
    <property type="component" value="Unassembled WGS sequence"/>
</dbReference>
<evidence type="ECO:0000256" key="1">
    <source>
        <dbReference type="SAM" id="Phobius"/>
    </source>
</evidence>
<feature type="transmembrane region" description="Helical" evidence="1">
    <location>
        <begin position="44"/>
        <end position="64"/>
    </location>
</feature>